<accession>A0A1F5FYI4</accession>
<gene>
    <name evidence="1" type="ORF">A2165_02455</name>
</gene>
<dbReference type="Pfam" id="PF12686">
    <property type="entry name" value="DUF3800"/>
    <property type="match status" value="1"/>
</dbReference>
<dbReference type="InterPro" id="IPR024524">
    <property type="entry name" value="DUF3800"/>
</dbReference>
<sequence length="251" mass="29054">MTIPRKSKYRFFLDETGDHGLNFIDENFPIFLLAGCLFEEDDYSKVTKQLNNFKKEFFKTTEVILHSRDIRKCEGAFQVLFDLDLKKAFYENLNKIILGANFTIIAVAIDKKKHIEKYGKVADNPYSICLSYILERLIFCTDSLLASTVSIVIEKRGKRENKQLLSHYNSIIDRGTYHVSPDRFKNRFSDFEMITKKENIVGLQIADLCAYPVARHVLNSKEPYIPFKVIQDKLYKSSKGEISGHGLKVFP</sequence>
<reference evidence="1 2" key="1">
    <citation type="journal article" date="2016" name="Nat. Commun.">
        <title>Thousands of microbial genomes shed light on interconnected biogeochemical processes in an aquifer system.</title>
        <authorList>
            <person name="Anantharaman K."/>
            <person name="Brown C.T."/>
            <person name="Hug L.A."/>
            <person name="Sharon I."/>
            <person name="Castelle C.J."/>
            <person name="Probst A.J."/>
            <person name="Thomas B.C."/>
            <person name="Singh A."/>
            <person name="Wilkins M.J."/>
            <person name="Karaoz U."/>
            <person name="Brodie E.L."/>
            <person name="Williams K.H."/>
            <person name="Hubbard S.S."/>
            <person name="Banfield J.F."/>
        </authorList>
    </citation>
    <scope>NUCLEOTIDE SEQUENCE [LARGE SCALE GENOMIC DNA]</scope>
</reference>
<name>A0A1F5FYI4_9BACT</name>
<evidence type="ECO:0008006" key="3">
    <source>
        <dbReference type="Google" id="ProtNLM"/>
    </source>
</evidence>
<dbReference type="Proteomes" id="UP000179252">
    <property type="component" value="Unassembled WGS sequence"/>
</dbReference>
<dbReference type="EMBL" id="MFAU01000014">
    <property type="protein sequence ID" value="OGD84670.1"/>
    <property type="molecule type" value="Genomic_DNA"/>
</dbReference>
<evidence type="ECO:0000313" key="2">
    <source>
        <dbReference type="Proteomes" id="UP000179252"/>
    </source>
</evidence>
<comment type="caution">
    <text evidence="1">The sequence shown here is derived from an EMBL/GenBank/DDBJ whole genome shotgun (WGS) entry which is preliminary data.</text>
</comment>
<evidence type="ECO:0000313" key="1">
    <source>
        <dbReference type="EMBL" id="OGD84670.1"/>
    </source>
</evidence>
<protein>
    <recommendedName>
        <fullName evidence="3">3-deoxy-D-manno-octulosonic acid transferase</fullName>
    </recommendedName>
</protein>
<organism evidence="1 2">
    <name type="scientific">Candidatus Curtissbacteria bacterium RBG_13_40_7</name>
    <dbReference type="NCBI Taxonomy" id="1797706"/>
    <lineage>
        <taxon>Bacteria</taxon>
        <taxon>Candidatus Curtissiibacteriota</taxon>
    </lineage>
</organism>
<dbReference type="AlphaFoldDB" id="A0A1F5FYI4"/>
<proteinExistence type="predicted"/>